<evidence type="ECO:0000313" key="3">
    <source>
        <dbReference type="Proteomes" id="UP000316213"/>
    </source>
</evidence>
<dbReference type="EMBL" id="SJPM01000002">
    <property type="protein sequence ID" value="TWU02067.1"/>
    <property type="molecule type" value="Genomic_DNA"/>
</dbReference>
<keyword evidence="3" id="KW-1185">Reference proteome</keyword>
<evidence type="ECO:0000256" key="1">
    <source>
        <dbReference type="SAM" id="MobiDB-lite"/>
    </source>
</evidence>
<accession>A0A5C6ARD8</accession>
<dbReference type="AlphaFoldDB" id="A0A5C6ARD8"/>
<dbReference type="RefSeq" id="WP_146577238.1">
    <property type="nucleotide sequence ID" value="NZ_SJPM01000002.1"/>
</dbReference>
<feature type="region of interest" description="Disordered" evidence="1">
    <location>
        <begin position="64"/>
        <end position="96"/>
    </location>
</feature>
<evidence type="ECO:0000313" key="2">
    <source>
        <dbReference type="EMBL" id="TWU02067.1"/>
    </source>
</evidence>
<feature type="compositionally biased region" description="Low complexity" evidence="1">
    <location>
        <begin position="67"/>
        <end position="78"/>
    </location>
</feature>
<reference evidence="2 3" key="1">
    <citation type="submission" date="2019-02" db="EMBL/GenBank/DDBJ databases">
        <title>Deep-cultivation of Planctomycetes and their phenomic and genomic characterization uncovers novel biology.</title>
        <authorList>
            <person name="Wiegand S."/>
            <person name="Jogler M."/>
            <person name="Boedeker C."/>
            <person name="Pinto D."/>
            <person name="Vollmers J."/>
            <person name="Rivas-Marin E."/>
            <person name="Kohn T."/>
            <person name="Peeters S.H."/>
            <person name="Heuer A."/>
            <person name="Rast P."/>
            <person name="Oberbeckmann S."/>
            <person name="Bunk B."/>
            <person name="Jeske O."/>
            <person name="Meyerdierks A."/>
            <person name="Storesund J.E."/>
            <person name="Kallscheuer N."/>
            <person name="Luecker S."/>
            <person name="Lage O.M."/>
            <person name="Pohl T."/>
            <person name="Merkel B.J."/>
            <person name="Hornburger P."/>
            <person name="Mueller R.-W."/>
            <person name="Bruemmer F."/>
            <person name="Labrenz M."/>
            <person name="Spormann A.M."/>
            <person name="Op Den Camp H."/>
            <person name="Overmann J."/>
            <person name="Amann R."/>
            <person name="Jetten M.S.M."/>
            <person name="Mascher T."/>
            <person name="Medema M.H."/>
            <person name="Devos D.P."/>
            <person name="Kaster A.-K."/>
            <person name="Ovreas L."/>
            <person name="Rohde M."/>
            <person name="Galperin M.Y."/>
            <person name="Jogler C."/>
        </authorList>
    </citation>
    <scope>NUCLEOTIDE SEQUENCE [LARGE SCALE GENOMIC DNA]</scope>
    <source>
        <strain evidence="2 3">Pla100</strain>
    </source>
</reference>
<feature type="compositionally biased region" description="Basic and acidic residues" evidence="1">
    <location>
        <begin position="700"/>
        <end position="711"/>
    </location>
</feature>
<name>A0A5C6ARD8_9BACT</name>
<dbReference type="OrthoDB" id="239535at2"/>
<gene>
    <name evidence="2" type="ORF">Pla100_18070</name>
</gene>
<protein>
    <submittedName>
        <fullName evidence="2">Uncharacterized protein</fullName>
    </submittedName>
</protein>
<feature type="region of interest" description="Disordered" evidence="1">
    <location>
        <begin position="618"/>
        <end position="643"/>
    </location>
</feature>
<feature type="region of interest" description="Disordered" evidence="1">
    <location>
        <begin position="692"/>
        <end position="711"/>
    </location>
</feature>
<comment type="caution">
    <text evidence="2">The sequence shown here is derived from an EMBL/GenBank/DDBJ whole genome shotgun (WGS) entry which is preliminary data.</text>
</comment>
<dbReference type="Proteomes" id="UP000316213">
    <property type="component" value="Unassembled WGS sequence"/>
</dbReference>
<sequence length="711" mass="74371">MFRKPFIQRSYQTITRSFTSKALRRAMLSAMIAGSSLTTLPSVNASDTDTRGGISILVHEFAGTDKQSQATEQDSAADAAEESLPSPGTHDSVPVTSTASELDKNIAAAVAASIAKLGISIEQVLEPFAMVGPIANEAPTAEQLDGSVALNRWWLDTETVAVAKTENEACVEADDASATTAAIEELAAEEPLDVQEPTVESSDDKLIGSSPVIVTIQDAYLPYDLSQRDLELNGLSLSTVVPLKEKNYVLKPETTQEEADSVEVAAAEELAMEVAVVEETAEEADFVEVAVAEEPAMEVAVVEEAAEEADFVEVAVAEEPAMEVAVVEEAAEEADSVEVAVAEEPAMEVAVVEEAAEEADSVEVAVPEEPAMEVAVVEEAAEEADSVEVAVAEEPAMEVAAVEEAAEEADFVEVAAAEEPATEVAVVEEAAEKADSVEVAVVEESAVEAVVVDEVDVAVADVKSSPECLLDTLAHQTSELAARAEAVDFTIARLGESFGEWVASLSEPRAKVAKDAAPALLAEVVVEPNASTEASPVADIEDDEDSVEIVSAAIGSAVVCPSECELIAESKDVEPTEEVAVAMMEVEGELIPAPVADPAADAIEQIAMMEVDGQAIPAPVADPIPNGDAQEQIASSEDDEDLATNEPVAMEAELADSRPEAEASIEDLIATISQWQREAIQSILNVEEPALAEPAAAVAEKVDASTESILR</sequence>
<organism evidence="2 3">
    <name type="scientific">Neorhodopirellula pilleata</name>
    <dbReference type="NCBI Taxonomy" id="2714738"/>
    <lineage>
        <taxon>Bacteria</taxon>
        <taxon>Pseudomonadati</taxon>
        <taxon>Planctomycetota</taxon>
        <taxon>Planctomycetia</taxon>
        <taxon>Pirellulales</taxon>
        <taxon>Pirellulaceae</taxon>
        <taxon>Neorhodopirellula</taxon>
    </lineage>
</organism>
<proteinExistence type="predicted"/>